<comment type="caution">
    <text evidence="3">The sequence shown here is derived from an EMBL/GenBank/DDBJ whole genome shotgun (WGS) entry which is preliminary data.</text>
</comment>
<evidence type="ECO:0000313" key="3">
    <source>
        <dbReference type="EMBL" id="POB45205.1"/>
    </source>
</evidence>
<gene>
    <name evidence="3" type="ORF">CRN52_16950</name>
</gene>
<name>A0A2S3QZW9_VIBVL</name>
<dbReference type="InterPro" id="IPR016866">
    <property type="entry name" value="UCP028069"/>
</dbReference>
<accession>A0A2S3QZW9</accession>
<dbReference type="PIRSF" id="PIRSF028069">
    <property type="entry name" value="UCP028069"/>
    <property type="match status" value="1"/>
</dbReference>
<feature type="chain" id="PRO_5030055286" evidence="2">
    <location>
        <begin position="22"/>
        <end position="255"/>
    </location>
</feature>
<dbReference type="Pfam" id="PF11932">
    <property type="entry name" value="DUF3450"/>
    <property type="match status" value="1"/>
</dbReference>
<feature type="coiled-coil region" evidence="1">
    <location>
        <begin position="45"/>
        <end position="100"/>
    </location>
</feature>
<protein>
    <submittedName>
        <fullName evidence="3">DUF3450 domain-containing protein</fullName>
    </submittedName>
</protein>
<proteinExistence type="predicted"/>
<sequence length="255" mass="28914">MSGYKAGAALLLWAVSSGAMSNDLEQAQKIQNRTHTAASKSQSVINVSADKSQLLQAEIEILKEEVRNLELYQRHLTSMIANQEQEKSSLAKQIQDIQVTRQGIVPLMYDMLDTLKTTINQDMPIKWQQRQERIEKLEQMMVRADVADAEKFRRILEAYQIELDYGSKLSAYQAPITLADGKQIEVEQLHLGRVSLIARTLNANQFWYWDQNQRHWLSLTTIPSTDVNRAFDIAAQKVAPAMLNMPVALATAEAK</sequence>
<dbReference type="RefSeq" id="WP_045622481.1">
    <property type="nucleotide sequence ID" value="NZ_CP009985.1"/>
</dbReference>
<evidence type="ECO:0000256" key="2">
    <source>
        <dbReference type="SAM" id="SignalP"/>
    </source>
</evidence>
<evidence type="ECO:0000256" key="1">
    <source>
        <dbReference type="SAM" id="Coils"/>
    </source>
</evidence>
<evidence type="ECO:0000313" key="4">
    <source>
        <dbReference type="Proteomes" id="UP000237466"/>
    </source>
</evidence>
<keyword evidence="1" id="KW-0175">Coiled coil</keyword>
<reference evidence="3 4" key="1">
    <citation type="journal article" date="2018" name="Front. Microbiol.">
        <title>Phylogeny of Vibrio vulnificus from the Analysis of the Core-Genome: Implications for Intra-Species Taxonomy.</title>
        <authorList>
            <person name="Roig F.J."/>
            <person name="Gonzalez-Candelas F."/>
            <person name="Sanjuan E."/>
            <person name="Fouz B."/>
            <person name="Feil E.J."/>
            <person name="Llorens C."/>
            <person name="Baker-Austin C."/>
            <person name="Oliver J.D."/>
            <person name="Danin-Poleg Y."/>
            <person name="Gibas C.J."/>
            <person name="Kashi Y."/>
            <person name="Gulig P.A."/>
            <person name="Morrison S.S."/>
            <person name="Amaro C."/>
        </authorList>
    </citation>
    <scope>NUCLEOTIDE SEQUENCE [LARGE SCALE GENOMIC DNA]</scope>
    <source>
        <strain evidence="3 4">CECT4608</strain>
    </source>
</reference>
<dbReference type="EMBL" id="PDGH01000117">
    <property type="protein sequence ID" value="POB45205.1"/>
    <property type="molecule type" value="Genomic_DNA"/>
</dbReference>
<keyword evidence="2" id="KW-0732">Signal</keyword>
<feature type="signal peptide" evidence="2">
    <location>
        <begin position="1"/>
        <end position="21"/>
    </location>
</feature>
<organism evidence="3 4">
    <name type="scientific">Vibrio vulnificus</name>
    <dbReference type="NCBI Taxonomy" id="672"/>
    <lineage>
        <taxon>Bacteria</taxon>
        <taxon>Pseudomonadati</taxon>
        <taxon>Pseudomonadota</taxon>
        <taxon>Gammaproteobacteria</taxon>
        <taxon>Vibrionales</taxon>
        <taxon>Vibrionaceae</taxon>
        <taxon>Vibrio</taxon>
    </lineage>
</organism>
<dbReference type="AlphaFoldDB" id="A0A2S3QZW9"/>
<dbReference type="Proteomes" id="UP000237466">
    <property type="component" value="Unassembled WGS sequence"/>
</dbReference>